<accession>A0A1E3VJ26</accession>
<dbReference type="RefSeq" id="WP_069445576.1">
    <property type="nucleotide sequence ID" value="NZ_LPWE01000014.1"/>
</dbReference>
<keyword evidence="3" id="KW-1185">Reference proteome</keyword>
<reference evidence="2 3" key="1">
    <citation type="journal article" date="2016" name="Environ. Microbiol.">
        <title>New Methyloceanibacter diversity from North Sea sediments includes methanotroph containing solely the soluble methane monooxygenase.</title>
        <authorList>
            <person name="Vekeman B."/>
            <person name="Kerckhof F.M."/>
            <person name="Cremers G."/>
            <person name="de Vos P."/>
            <person name="Vandamme P."/>
            <person name="Boon N."/>
            <person name="Op den Camp H.J."/>
            <person name="Heylen K."/>
        </authorList>
    </citation>
    <scope>NUCLEOTIDE SEQUENCE [LARGE SCALE GENOMIC DNA]</scope>
    <source>
        <strain evidence="2 3">R-67176</strain>
    </source>
</reference>
<dbReference type="Proteomes" id="UP000094172">
    <property type="component" value="Unassembled WGS sequence"/>
</dbReference>
<dbReference type="AlphaFoldDB" id="A0A1E3VJ26"/>
<evidence type="ECO:0000259" key="1">
    <source>
        <dbReference type="Pfam" id="PF14301"/>
    </source>
</evidence>
<organism evidence="2 3">
    <name type="scientific">Methyloceanibacter stevinii</name>
    <dbReference type="NCBI Taxonomy" id="1774970"/>
    <lineage>
        <taxon>Bacteria</taxon>
        <taxon>Pseudomonadati</taxon>
        <taxon>Pseudomonadota</taxon>
        <taxon>Alphaproteobacteria</taxon>
        <taxon>Hyphomicrobiales</taxon>
        <taxon>Hyphomicrobiaceae</taxon>
        <taxon>Methyloceanibacter</taxon>
    </lineage>
</organism>
<feature type="domain" description="DUF4376" evidence="1">
    <location>
        <begin position="146"/>
        <end position="246"/>
    </location>
</feature>
<name>A0A1E3VJ26_9HYPH</name>
<dbReference type="STRING" id="1774970.AUC70_11650"/>
<proteinExistence type="predicted"/>
<sequence length="264" mass="29110">MEIWTYNPKTGELLPGNPREAQVVWTRRHLPDADPSRYGVPANATTMAPPDEVDGHARCFIEGGWVQVEDHQPRDPETGVRLPLTVYLTADRLDEEDNLVAPMGSSITHNELGPLPDDVTKDEPGPYDTWDPEAGEWAEDAEKRAAVLRPKIDAERDRRLNEGFADPVTGKSWACDDKSIAKWNAIGSNAGISIAMGVSPLPTFEGIAMDNAKVGLTAAEAFALFAQRVMPWASEVIIAARDLKDMDPIPDDFDEDWRWPSVPA</sequence>
<dbReference type="Pfam" id="PF14301">
    <property type="entry name" value="DUF4376"/>
    <property type="match status" value="1"/>
</dbReference>
<evidence type="ECO:0000313" key="2">
    <source>
        <dbReference type="EMBL" id="ODR93513.1"/>
    </source>
</evidence>
<dbReference type="EMBL" id="LPWE01000014">
    <property type="protein sequence ID" value="ODR93513.1"/>
    <property type="molecule type" value="Genomic_DNA"/>
</dbReference>
<protein>
    <recommendedName>
        <fullName evidence="1">DUF4376 domain-containing protein</fullName>
    </recommendedName>
</protein>
<dbReference type="InterPro" id="IPR025484">
    <property type="entry name" value="DUF4376"/>
</dbReference>
<comment type="caution">
    <text evidence="2">The sequence shown here is derived from an EMBL/GenBank/DDBJ whole genome shotgun (WGS) entry which is preliminary data.</text>
</comment>
<gene>
    <name evidence="2" type="ORF">AUC70_11650</name>
</gene>
<evidence type="ECO:0000313" key="3">
    <source>
        <dbReference type="Proteomes" id="UP000094172"/>
    </source>
</evidence>